<dbReference type="InterPro" id="IPR023346">
    <property type="entry name" value="Lysozyme-like_dom_sf"/>
</dbReference>
<evidence type="ECO:0000256" key="3">
    <source>
        <dbReference type="ARBA" id="ARBA00023200"/>
    </source>
</evidence>
<dbReference type="EMBL" id="JANBUW010000238">
    <property type="protein sequence ID" value="KAJ2847940.1"/>
    <property type="molecule type" value="Genomic_DNA"/>
</dbReference>
<protein>
    <recommendedName>
        <fullName evidence="7">Lysozyme</fullName>
    </recommendedName>
</protein>
<name>A0A9W8IDS9_9FUNG</name>
<evidence type="ECO:0000256" key="1">
    <source>
        <dbReference type="ARBA" id="ARBA00022529"/>
    </source>
</evidence>
<evidence type="ECO:0000313" key="5">
    <source>
        <dbReference type="EMBL" id="KAJ2847940.1"/>
    </source>
</evidence>
<dbReference type="GO" id="GO:0016998">
    <property type="term" value="P:cell wall macromolecule catabolic process"/>
    <property type="evidence" value="ECO:0007669"/>
    <property type="project" value="InterPro"/>
</dbReference>
<evidence type="ECO:0000256" key="2">
    <source>
        <dbReference type="ARBA" id="ARBA00022638"/>
    </source>
</evidence>
<dbReference type="PANTHER" id="PTHR38107:SF3">
    <property type="entry name" value="LYSOZYME RRRD-RELATED"/>
    <property type="match status" value="1"/>
</dbReference>
<keyword evidence="6" id="KW-1185">Reference proteome</keyword>
<keyword evidence="4" id="KW-0732">Signal</keyword>
<comment type="caution">
    <text evidence="5">The sequence shown here is derived from an EMBL/GenBank/DDBJ whole genome shotgun (WGS) entry which is preliminary data.</text>
</comment>
<gene>
    <name evidence="5" type="ORF">IWW36_003589</name>
</gene>
<feature type="signal peptide" evidence="4">
    <location>
        <begin position="1"/>
        <end position="19"/>
    </location>
</feature>
<dbReference type="Gene3D" id="1.10.530.40">
    <property type="match status" value="1"/>
</dbReference>
<dbReference type="PANTHER" id="PTHR38107">
    <property type="match status" value="1"/>
</dbReference>
<evidence type="ECO:0008006" key="7">
    <source>
        <dbReference type="Google" id="ProtNLM"/>
    </source>
</evidence>
<dbReference type="GO" id="GO:0031640">
    <property type="term" value="P:killing of cells of another organism"/>
    <property type="evidence" value="ECO:0007669"/>
    <property type="project" value="UniProtKB-KW"/>
</dbReference>
<keyword evidence="1" id="KW-0929">Antimicrobial</keyword>
<accession>A0A9W8IDS9</accession>
<dbReference type="InterPro" id="IPR023347">
    <property type="entry name" value="Lysozyme_dom_sf"/>
</dbReference>
<keyword evidence="3" id="KW-1035">Host cytoplasm</keyword>
<dbReference type="Pfam" id="PF00959">
    <property type="entry name" value="Phage_lysozyme"/>
    <property type="match status" value="1"/>
</dbReference>
<sequence>MKLFQIVVSMLATSSLAAAESMRIEDGRRLKCRSAPNSNGLVLRSYGDRDVMDITCKTYGSAVGSTRIWHRTRDGCYVTDKYLAVSNGTEPQCADKDSPEPCREIGSDGLALIEKYEGFISRPRPDITGLPTIGYGHECESLDCVEVPVAFPFSRAQAHELLRMDVRNITACLAQAVDHSVQLNANQWAALTSWAANVGCPMASQSQLVARLNRGEEPNSVAALELPRWRIYHGKRQPELVSRRADEVELFRTPTTSMAFPHCVISSQN</sequence>
<organism evidence="5 6">
    <name type="scientific">Coemansia brasiliensis</name>
    <dbReference type="NCBI Taxonomy" id="2650707"/>
    <lineage>
        <taxon>Eukaryota</taxon>
        <taxon>Fungi</taxon>
        <taxon>Fungi incertae sedis</taxon>
        <taxon>Zoopagomycota</taxon>
        <taxon>Kickxellomycotina</taxon>
        <taxon>Kickxellomycetes</taxon>
        <taxon>Kickxellales</taxon>
        <taxon>Kickxellaceae</taxon>
        <taxon>Coemansia</taxon>
    </lineage>
</organism>
<dbReference type="AlphaFoldDB" id="A0A9W8IDS9"/>
<dbReference type="CDD" id="cd00737">
    <property type="entry name" value="lyz_endolysin_autolysin"/>
    <property type="match status" value="1"/>
</dbReference>
<dbReference type="InterPro" id="IPR002196">
    <property type="entry name" value="Glyco_hydro_24"/>
</dbReference>
<keyword evidence="2" id="KW-0081">Bacteriolytic enzyme</keyword>
<dbReference type="Proteomes" id="UP001139887">
    <property type="component" value="Unassembled WGS sequence"/>
</dbReference>
<proteinExistence type="predicted"/>
<dbReference type="GO" id="GO:0003796">
    <property type="term" value="F:lysozyme activity"/>
    <property type="evidence" value="ECO:0007669"/>
    <property type="project" value="InterPro"/>
</dbReference>
<feature type="chain" id="PRO_5040789748" description="Lysozyme" evidence="4">
    <location>
        <begin position="20"/>
        <end position="269"/>
    </location>
</feature>
<dbReference type="InterPro" id="IPR033907">
    <property type="entry name" value="Endolysin_autolysin"/>
</dbReference>
<reference evidence="5" key="1">
    <citation type="submission" date="2022-07" db="EMBL/GenBank/DDBJ databases">
        <title>Phylogenomic reconstructions and comparative analyses of Kickxellomycotina fungi.</title>
        <authorList>
            <person name="Reynolds N.K."/>
            <person name="Stajich J.E."/>
            <person name="Barry K."/>
            <person name="Grigoriev I.V."/>
            <person name="Crous P."/>
            <person name="Smith M.E."/>
        </authorList>
    </citation>
    <scope>NUCLEOTIDE SEQUENCE</scope>
    <source>
        <strain evidence="5">NRRL 1566</strain>
    </source>
</reference>
<evidence type="ECO:0000313" key="6">
    <source>
        <dbReference type="Proteomes" id="UP001139887"/>
    </source>
</evidence>
<evidence type="ECO:0000256" key="4">
    <source>
        <dbReference type="SAM" id="SignalP"/>
    </source>
</evidence>
<dbReference type="InterPro" id="IPR051018">
    <property type="entry name" value="Bacteriophage_GH24"/>
</dbReference>
<dbReference type="GO" id="GO:0042742">
    <property type="term" value="P:defense response to bacterium"/>
    <property type="evidence" value="ECO:0007669"/>
    <property type="project" value="UniProtKB-KW"/>
</dbReference>
<dbReference type="GO" id="GO:0009253">
    <property type="term" value="P:peptidoglycan catabolic process"/>
    <property type="evidence" value="ECO:0007669"/>
    <property type="project" value="InterPro"/>
</dbReference>
<dbReference type="OrthoDB" id="5358886at2759"/>
<dbReference type="SUPFAM" id="SSF53955">
    <property type="entry name" value="Lysozyme-like"/>
    <property type="match status" value="1"/>
</dbReference>